<feature type="transmembrane region" description="Helical" evidence="7">
    <location>
        <begin position="149"/>
        <end position="172"/>
    </location>
</feature>
<keyword evidence="4" id="KW-0560">Oxidoreductase</keyword>
<evidence type="ECO:0000256" key="6">
    <source>
        <dbReference type="ARBA" id="ARBA00023136"/>
    </source>
</evidence>
<evidence type="ECO:0000256" key="5">
    <source>
        <dbReference type="ARBA" id="ARBA00023098"/>
    </source>
</evidence>
<dbReference type="Pfam" id="PF04116">
    <property type="entry name" value="FA_hydroxylase"/>
    <property type="match status" value="1"/>
</dbReference>
<feature type="transmembrane region" description="Helical" evidence="7">
    <location>
        <begin position="12"/>
        <end position="32"/>
    </location>
</feature>
<evidence type="ECO:0000313" key="9">
    <source>
        <dbReference type="EMBL" id="UZP74487.1"/>
    </source>
</evidence>
<keyword evidence="10" id="KW-1185">Reference proteome</keyword>
<evidence type="ECO:0000256" key="7">
    <source>
        <dbReference type="SAM" id="Phobius"/>
    </source>
</evidence>
<sequence length="295" mass="34592">MDQVMAVMQDDWVMMALPFFFGALALEVLWAYNVTTKHYESVDFWTSMRVMLLTVFVDLIPKAIGIGLMFAVYSRAPLKGLVDTSWYWWVLLFFLDDLTYYCFHRGNHEVRLLWAGHVSHHSSQYYNLGTALRQGVGERILKYPFWLPLAAMGFHPAMIVTMLSVSLIYQYWLHTEAFYKFPRPIEFIFNTPSHHRVHHGSNIRYLDRNHGATLIIWDRLFGTFSEEVPEEPVRYGLTKNIETHKVMRVAFGEYGAMWRDFRRAATWCDKLGYIFKAPGWSHDGPDLRSDTLRNA</sequence>
<keyword evidence="3 7" id="KW-1133">Transmembrane helix</keyword>
<dbReference type="EMBL" id="CP036501">
    <property type="protein sequence ID" value="UZP74487.1"/>
    <property type="molecule type" value="Genomic_DNA"/>
</dbReference>
<dbReference type="RefSeq" id="WP_279240934.1">
    <property type="nucleotide sequence ID" value="NZ_CP036501.1"/>
</dbReference>
<keyword evidence="2 7" id="KW-0812">Transmembrane</keyword>
<evidence type="ECO:0000259" key="8">
    <source>
        <dbReference type="Pfam" id="PF04116"/>
    </source>
</evidence>
<dbReference type="Proteomes" id="UP001317963">
    <property type="component" value="Chromosome"/>
</dbReference>
<evidence type="ECO:0000256" key="2">
    <source>
        <dbReference type="ARBA" id="ARBA00022692"/>
    </source>
</evidence>
<dbReference type="InterPro" id="IPR051689">
    <property type="entry name" value="Sterol_desaturase/TMEM195"/>
</dbReference>
<feature type="transmembrane region" description="Helical" evidence="7">
    <location>
        <begin position="52"/>
        <end position="74"/>
    </location>
</feature>
<comment type="subcellular location">
    <subcellularLocation>
        <location evidence="1">Endomembrane system</location>
        <topology evidence="1">Multi-pass membrane protein</topology>
    </subcellularLocation>
</comment>
<evidence type="ECO:0000313" key="10">
    <source>
        <dbReference type="Proteomes" id="UP001317963"/>
    </source>
</evidence>
<reference evidence="9 10" key="1">
    <citation type="submission" date="2019-02" db="EMBL/GenBank/DDBJ databases">
        <title>Halieaceae_genomes.</title>
        <authorList>
            <person name="Li S.-H."/>
        </authorList>
    </citation>
    <scope>NUCLEOTIDE SEQUENCE [LARGE SCALE GENOMIC DNA]</scope>
    <source>
        <strain evidence="9 10">JH123</strain>
    </source>
</reference>
<evidence type="ECO:0000256" key="4">
    <source>
        <dbReference type="ARBA" id="ARBA00023002"/>
    </source>
</evidence>
<evidence type="ECO:0000256" key="3">
    <source>
        <dbReference type="ARBA" id="ARBA00022989"/>
    </source>
</evidence>
<organism evidence="9 10">
    <name type="scientific">Candidatus Paraluminiphilus aquimaris</name>
    <dbReference type="NCBI Taxonomy" id="2518994"/>
    <lineage>
        <taxon>Bacteria</taxon>
        <taxon>Pseudomonadati</taxon>
        <taxon>Pseudomonadota</taxon>
        <taxon>Gammaproteobacteria</taxon>
        <taxon>Cellvibrionales</taxon>
        <taxon>Halieaceae</taxon>
        <taxon>Candidatus Paraluminiphilus</taxon>
    </lineage>
</organism>
<proteinExistence type="predicted"/>
<keyword evidence="5" id="KW-0443">Lipid metabolism</keyword>
<accession>A0ABY6Q5G2</accession>
<evidence type="ECO:0000256" key="1">
    <source>
        <dbReference type="ARBA" id="ARBA00004127"/>
    </source>
</evidence>
<keyword evidence="6 7" id="KW-0472">Membrane</keyword>
<protein>
    <submittedName>
        <fullName evidence="9">Sterol desaturase family protein</fullName>
    </submittedName>
</protein>
<name>A0ABY6Q5G2_9GAMM</name>
<dbReference type="PANTHER" id="PTHR21624:SF1">
    <property type="entry name" value="ALKYLGLYCEROL MONOOXYGENASE"/>
    <property type="match status" value="1"/>
</dbReference>
<dbReference type="PANTHER" id="PTHR21624">
    <property type="entry name" value="STEROL DESATURASE-RELATED PROTEIN"/>
    <property type="match status" value="1"/>
</dbReference>
<feature type="domain" description="Fatty acid hydroxylase" evidence="8">
    <location>
        <begin position="89"/>
        <end position="223"/>
    </location>
</feature>
<feature type="transmembrane region" description="Helical" evidence="7">
    <location>
        <begin position="86"/>
        <end position="103"/>
    </location>
</feature>
<dbReference type="InterPro" id="IPR006694">
    <property type="entry name" value="Fatty_acid_hydroxylase"/>
</dbReference>
<gene>
    <name evidence="9" type="ORF">E0F26_06915</name>
</gene>